<geneLocation type="plasmid" evidence="2">
    <name>pac1084_1</name>
</geneLocation>
<evidence type="ECO:0000313" key="2">
    <source>
        <dbReference type="Proteomes" id="UP000189055"/>
    </source>
</evidence>
<name>A0A1U9LIG1_9PROT</name>
<gene>
    <name evidence="1" type="ORF">A0U91_14545</name>
</gene>
<protein>
    <submittedName>
        <fullName evidence="1">Uncharacterized protein</fullName>
    </submittedName>
</protein>
<evidence type="ECO:0000313" key="1">
    <source>
        <dbReference type="EMBL" id="AQT06243.1"/>
    </source>
</evidence>
<accession>A0A1U9LIG1</accession>
<keyword evidence="1" id="KW-0614">Plasmid</keyword>
<reference evidence="1 2" key="1">
    <citation type="submission" date="2016-03" db="EMBL/GenBank/DDBJ databases">
        <title>Acetic acid bacteria sequencing.</title>
        <authorList>
            <person name="Brandt J."/>
            <person name="Jakob F."/>
            <person name="Vogel R.F."/>
        </authorList>
    </citation>
    <scope>NUCLEOTIDE SEQUENCE [LARGE SCALE GENOMIC DNA]</scope>
    <source>
        <strain evidence="1 2">TMW2.1084</strain>
        <plasmid evidence="2">pac1084_1</plasmid>
    </source>
</reference>
<dbReference type="Proteomes" id="UP000189055">
    <property type="component" value="Plasmid pAC1084_1"/>
</dbReference>
<proteinExistence type="predicted"/>
<dbReference type="EMBL" id="CP014688">
    <property type="protein sequence ID" value="AQT06243.1"/>
    <property type="molecule type" value="Genomic_DNA"/>
</dbReference>
<dbReference type="AlphaFoldDB" id="A0A1U9LIG1"/>
<organism evidence="1 2">
    <name type="scientific">Acetobacter persici</name>
    <dbReference type="NCBI Taxonomy" id="1076596"/>
    <lineage>
        <taxon>Bacteria</taxon>
        <taxon>Pseudomonadati</taxon>
        <taxon>Pseudomonadota</taxon>
        <taxon>Alphaproteobacteria</taxon>
        <taxon>Acetobacterales</taxon>
        <taxon>Acetobacteraceae</taxon>
        <taxon>Acetobacter</taxon>
    </lineage>
</organism>
<sequence length="92" mass="10608">MVALRRTVMKVALSCMTPPDKSPLTAAFLLMNASKQQFLKDISLVTPITFKRRLIQKWRYLLAQILQSLRHQKKMLHLLDPVTPAQQIHDQG</sequence>
<dbReference type="KEGG" id="aper:A0U91_14545"/>